<sequence length="149" mass="16798">MRDEGAKLRECVPEMSEAVELRLITVDKAMEQLCLRRLDSDTSSGDEKAIHTSALSQLRKWLQWTEERLGSVDQQNLDRMSDKQVRRIAADQQYIPPSYPFPGRFGHFDGGELEANATKSRRGGQRPLSALVALARPTGQFRKNAPSVE</sequence>
<accession>A0A914XL99</accession>
<keyword evidence="1" id="KW-1185">Reference proteome</keyword>
<dbReference type="WBParaSite" id="PSAMB.scaffold9301size5119.g32299.t1">
    <property type="protein sequence ID" value="PSAMB.scaffold9301size5119.g32299.t1"/>
    <property type="gene ID" value="PSAMB.scaffold9301size5119.g32299"/>
</dbReference>
<evidence type="ECO:0000313" key="2">
    <source>
        <dbReference type="WBParaSite" id="PSAMB.scaffold9301size5119.g32299.t1"/>
    </source>
</evidence>
<reference evidence="2" key="1">
    <citation type="submission" date="2022-11" db="UniProtKB">
        <authorList>
            <consortium name="WormBaseParasite"/>
        </authorList>
    </citation>
    <scope>IDENTIFICATION</scope>
</reference>
<organism evidence="1 2">
    <name type="scientific">Plectus sambesii</name>
    <dbReference type="NCBI Taxonomy" id="2011161"/>
    <lineage>
        <taxon>Eukaryota</taxon>
        <taxon>Metazoa</taxon>
        <taxon>Ecdysozoa</taxon>
        <taxon>Nematoda</taxon>
        <taxon>Chromadorea</taxon>
        <taxon>Plectida</taxon>
        <taxon>Plectina</taxon>
        <taxon>Plectoidea</taxon>
        <taxon>Plectidae</taxon>
        <taxon>Plectus</taxon>
    </lineage>
</organism>
<proteinExistence type="predicted"/>
<evidence type="ECO:0000313" key="1">
    <source>
        <dbReference type="Proteomes" id="UP000887566"/>
    </source>
</evidence>
<dbReference type="AlphaFoldDB" id="A0A914XL99"/>
<protein>
    <submittedName>
        <fullName evidence="2">Uncharacterized protein</fullName>
    </submittedName>
</protein>
<dbReference type="Proteomes" id="UP000887566">
    <property type="component" value="Unplaced"/>
</dbReference>
<name>A0A914XL99_9BILA</name>